<dbReference type="Pfam" id="PF01923">
    <property type="entry name" value="Cob_adeno_trans"/>
    <property type="match status" value="1"/>
</dbReference>
<sequence length="200" mass="22326">MVRITKVYTKQGDRGETSLVGGVKVPKDHPRVRAYGTVDELNSLVGLVRSTLDQIPAAEERNRVDASLASIQQWLFDLGSELATDPQSGKGTGIAIGEQQVTWLESWMDVMNRDLKPLESFVLPGGRLPLAFLHQCRTVCRRAEREIITLSREGEIAPQVVPFINRLSDTFFVLGRWLAQVCGEDEILWNPGATTPPEWK</sequence>
<accession>A0ABM9HDY2</accession>
<dbReference type="RefSeq" id="WP_282011217.1">
    <property type="nucleotide sequence ID" value="NZ_OX336137.1"/>
</dbReference>
<name>A0ABM9HDY2_9BACT</name>
<evidence type="ECO:0000256" key="4">
    <source>
        <dbReference type="RuleBase" id="RU366026"/>
    </source>
</evidence>
<evidence type="ECO:0000259" key="5">
    <source>
        <dbReference type="Pfam" id="PF01923"/>
    </source>
</evidence>
<keyword evidence="3 4" id="KW-0067">ATP-binding</keyword>
<dbReference type="EMBL" id="OX336137">
    <property type="protein sequence ID" value="CAI2718314.1"/>
    <property type="molecule type" value="Genomic_DNA"/>
</dbReference>
<comment type="catalytic activity">
    <reaction evidence="4">
        <text>2 cob(II)yrinate a,c diamide + reduced [electron-transfer flavoprotein] + 2 ATP = 2 adenosylcob(III)yrinate a,c-diamide + 2 triphosphate + oxidized [electron-transfer flavoprotein] + 3 H(+)</text>
        <dbReference type="Rhea" id="RHEA:11528"/>
        <dbReference type="Rhea" id="RHEA-COMP:10685"/>
        <dbReference type="Rhea" id="RHEA-COMP:10686"/>
        <dbReference type="ChEBI" id="CHEBI:15378"/>
        <dbReference type="ChEBI" id="CHEBI:18036"/>
        <dbReference type="ChEBI" id="CHEBI:30616"/>
        <dbReference type="ChEBI" id="CHEBI:57692"/>
        <dbReference type="ChEBI" id="CHEBI:58307"/>
        <dbReference type="ChEBI" id="CHEBI:58503"/>
        <dbReference type="ChEBI" id="CHEBI:58537"/>
        <dbReference type="EC" id="2.5.1.17"/>
    </reaction>
</comment>
<proteinExistence type="inferred from homology"/>
<evidence type="ECO:0000256" key="3">
    <source>
        <dbReference type="ARBA" id="ARBA00022840"/>
    </source>
</evidence>
<feature type="domain" description="Cobalamin adenosyltransferase-like" evidence="5">
    <location>
        <begin position="7"/>
        <end position="177"/>
    </location>
</feature>
<dbReference type="Gene3D" id="1.20.1200.10">
    <property type="entry name" value="Cobalamin adenosyltransferase-like"/>
    <property type="match status" value="1"/>
</dbReference>
<keyword evidence="2 4" id="KW-0547">Nucleotide-binding</keyword>
<keyword evidence="1 4" id="KW-0808">Transferase</keyword>
<dbReference type="Proteomes" id="UP001157733">
    <property type="component" value="Chromosome"/>
</dbReference>
<dbReference type="NCBIfam" id="TIGR00636">
    <property type="entry name" value="PduO_Nterm"/>
    <property type="match status" value="1"/>
</dbReference>
<evidence type="ECO:0000313" key="6">
    <source>
        <dbReference type="EMBL" id="CAI2718314.1"/>
    </source>
</evidence>
<evidence type="ECO:0000313" key="7">
    <source>
        <dbReference type="Proteomes" id="UP001157733"/>
    </source>
</evidence>
<protein>
    <recommendedName>
        <fullName evidence="4">Corrinoid adenosyltransferase</fullName>
        <ecNumber evidence="4">2.5.1.17</ecNumber>
    </recommendedName>
    <alternativeName>
        <fullName evidence="4">Cob(II)alamin adenosyltransferase</fullName>
    </alternativeName>
    <alternativeName>
        <fullName evidence="4">Cob(II)yrinic acid a,c-diamide adenosyltransferase</fullName>
    </alternativeName>
    <alternativeName>
        <fullName evidence="4">Cobinamide/cobalamin adenosyltransferase</fullName>
    </alternativeName>
</protein>
<comment type="similarity">
    <text evidence="4">Belongs to the Cob(I)alamin adenosyltransferase family.</text>
</comment>
<dbReference type="SUPFAM" id="SSF89028">
    <property type="entry name" value="Cobalamin adenosyltransferase-like"/>
    <property type="match status" value="1"/>
</dbReference>
<comment type="catalytic activity">
    <reaction evidence="4">
        <text>2 cob(II)alamin + reduced [electron-transfer flavoprotein] + 2 ATP = 2 adenosylcob(III)alamin + 2 triphosphate + oxidized [electron-transfer flavoprotein] + 3 H(+)</text>
        <dbReference type="Rhea" id="RHEA:28671"/>
        <dbReference type="Rhea" id="RHEA-COMP:10685"/>
        <dbReference type="Rhea" id="RHEA-COMP:10686"/>
        <dbReference type="ChEBI" id="CHEBI:15378"/>
        <dbReference type="ChEBI" id="CHEBI:16304"/>
        <dbReference type="ChEBI" id="CHEBI:18036"/>
        <dbReference type="ChEBI" id="CHEBI:18408"/>
        <dbReference type="ChEBI" id="CHEBI:30616"/>
        <dbReference type="ChEBI" id="CHEBI:57692"/>
        <dbReference type="ChEBI" id="CHEBI:58307"/>
        <dbReference type="EC" id="2.5.1.17"/>
    </reaction>
</comment>
<organism evidence="6 7">
    <name type="scientific">Nitrospina watsonii</name>
    <dbReference type="NCBI Taxonomy" id="1323948"/>
    <lineage>
        <taxon>Bacteria</taxon>
        <taxon>Pseudomonadati</taxon>
        <taxon>Nitrospinota/Tectimicrobiota group</taxon>
        <taxon>Nitrospinota</taxon>
        <taxon>Nitrospinia</taxon>
        <taxon>Nitrospinales</taxon>
        <taxon>Nitrospinaceae</taxon>
        <taxon>Nitrospina</taxon>
    </lineage>
</organism>
<dbReference type="InterPro" id="IPR016030">
    <property type="entry name" value="CblAdoTrfase-like"/>
</dbReference>
<dbReference type="EC" id="2.5.1.17" evidence="4"/>
<keyword evidence="4" id="KW-0169">Cobalamin biosynthesis</keyword>
<dbReference type="InterPro" id="IPR036451">
    <property type="entry name" value="CblAdoTrfase-like_sf"/>
</dbReference>
<gene>
    <name evidence="6" type="primary">yvqK</name>
    <name evidence="6" type="ORF">NSPWAT_1455</name>
</gene>
<comment type="pathway">
    <text evidence="4">Cofactor biosynthesis; adenosylcobalamin biosynthesis; adenosylcobalamin from cob(II)yrinate a,c-diamide: step 2/7.</text>
</comment>
<dbReference type="InterPro" id="IPR029499">
    <property type="entry name" value="PduO-typ"/>
</dbReference>
<reference evidence="6 7" key="1">
    <citation type="submission" date="2022-09" db="EMBL/GenBank/DDBJ databases">
        <authorList>
            <person name="Kop L."/>
        </authorList>
    </citation>
    <scope>NUCLEOTIDE SEQUENCE [LARGE SCALE GENOMIC DNA]</scope>
    <source>
        <strain evidence="6 7">347</strain>
    </source>
</reference>
<evidence type="ECO:0000256" key="1">
    <source>
        <dbReference type="ARBA" id="ARBA00022679"/>
    </source>
</evidence>
<dbReference type="GO" id="GO:0008817">
    <property type="term" value="F:corrinoid adenosyltransferase activity"/>
    <property type="evidence" value="ECO:0007669"/>
    <property type="project" value="UniProtKB-EC"/>
</dbReference>
<dbReference type="PANTHER" id="PTHR12213:SF0">
    <property type="entry name" value="CORRINOID ADENOSYLTRANSFERASE MMAB"/>
    <property type="match status" value="1"/>
</dbReference>
<keyword evidence="7" id="KW-1185">Reference proteome</keyword>
<dbReference type="PANTHER" id="PTHR12213">
    <property type="entry name" value="CORRINOID ADENOSYLTRANSFERASE"/>
    <property type="match status" value="1"/>
</dbReference>
<evidence type="ECO:0000256" key="2">
    <source>
        <dbReference type="ARBA" id="ARBA00022741"/>
    </source>
</evidence>